<dbReference type="EMBL" id="CAJVPU010053467">
    <property type="protein sequence ID" value="CAG8765224.1"/>
    <property type="molecule type" value="Genomic_DNA"/>
</dbReference>
<sequence>QETESSLEITSDVISSKEFGKDIVKIPFFCEVDIDKAYQEAWNEIIKDDKSKPKYKIQDYSSKAFAPWNII</sequence>
<keyword evidence="2" id="KW-1185">Reference proteome</keyword>
<evidence type="ECO:0000313" key="1">
    <source>
        <dbReference type="EMBL" id="CAG8765224.1"/>
    </source>
</evidence>
<feature type="non-terminal residue" evidence="1">
    <location>
        <position position="71"/>
    </location>
</feature>
<evidence type="ECO:0000313" key="2">
    <source>
        <dbReference type="Proteomes" id="UP000789702"/>
    </source>
</evidence>
<reference evidence="1" key="1">
    <citation type="submission" date="2021-06" db="EMBL/GenBank/DDBJ databases">
        <authorList>
            <person name="Kallberg Y."/>
            <person name="Tangrot J."/>
            <person name="Rosling A."/>
        </authorList>
    </citation>
    <scope>NUCLEOTIDE SEQUENCE</scope>
    <source>
        <strain evidence="1">IL203A</strain>
    </source>
</reference>
<proteinExistence type="predicted"/>
<name>A0ACA9QUT5_9GLOM</name>
<organism evidence="1 2">
    <name type="scientific">Dentiscutata heterogama</name>
    <dbReference type="NCBI Taxonomy" id="1316150"/>
    <lineage>
        <taxon>Eukaryota</taxon>
        <taxon>Fungi</taxon>
        <taxon>Fungi incertae sedis</taxon>
        <taxon>Mucoromycota</taxon>
        <taxon>Glomeromycotina</taxon>
        <taxon>Glomeromycetes</taxon>
        <taxon>Diversisporales</taxon>
        <taxon>Gigasporaceae</taxon>
        <taxon>Dentiscutata</taxon>
    </lineage>
</organism>
<protein>
    <submittedName>
        <fullName evidence="1">11360_t:CDS:1</fullName>
    </submittedName>
</protein>
<dbReference type="Proteomes" id="UP000789702">
    <property type="component" value="Unassembled WGS sequence"/>
</dbReference>
<feature type="non-terminal residue" evidence="1">
    <location>
        <position position="1"/>
    </location>
</feature>
<gene>
    <name evidence="1" type="ORF">DHETER_LOCUS15522</name>
</gene>
<accession>A0ACA9QUT5</accession>
<comment type="caution">
    <text evidence="1">The sequence shown here is derived from an EMBL/GenBank/DDBJ whole genome shotgun (WGS) entry which is preliminary data.</text>
</comment>